<dbReference type="AlphaFoldDB" id="A0A0M3JJN4"/>
<reference evidence="3" key="1">
    <citation type="submission" date="2017-02" db="UniProtKB">
        <authorList>
            <consortium name="WormBaseParasite"/>
        </authorList>
    </citation>
    <scope>IDENTIFICATION</scope>
</reference>
<sequence>MQHFSRPFTAVKFRKVTVYEYEEKTEMLRKKDDVVPAAAGRAIIEQEKQR</sequence>
<evidence type="ECO:0000313" key="1">
    <source>
        <dbReference type="EMBL" id="VDK29617.1"/>
    </source>
</evidence>
<accession>A0A0M3JJN4</accession>
<reference evidence="1 2" key="2">
    <citation type="submission" date="2018-11" db="EMBL/GenBank/DDBJ databases">
        <authorList>
            <consortium name="Pathogen Informatics"/>
        </authorList>
    </citation>
    <scope>NUCLEOTIDE SEQUENCE [LARGE SCALE GENOMIC DNA]</scope>
</reference>
<dbReference type="WBParaSite" id="ASIM_0000785501-mRNA-1">
    <property type="protein sequence ID" value="ASIM_0000785501-mRNA-1"/>
    <property type="gene ID" value="ASIM_0000785501"/>
</dbReference>
<dbReference type="Proteomes" id="UP000267096">
    <property type="component" value="Unassembled WGS sequence"/>
</dbReference>
<evidence type="ECO:0000313" key="2">
    <source>
        <dbReference type="Proteomes" id="UP000267096"/>
    </source>
</evidence>
<protein>
    <submittedName>
        <fullName evidence="3">Peptide-methionine (R)-S-oxide reductase</fullName>
    </submittedName>
</protein>
<gene>
    <name evidence="1" type="ORF">ASIM_LOCUS7620</name>
</gene>
<evidence type="ECO:0000313" key="3">
    <source>
        <dbReference type="WBParaSite" id="ASIM_0000785501-mRNA-1"/>
    </source>
</evidence>
<organism evidence="3">
    <name type="scientific">Anisakis simplex</name>
    <name type="common">Herring worm</name>
    <dbReference type="NCBI Taxonomy" id="6269"/>
    <lineage>
        <taxon>Eukaryota</taxon>
        <taxon>Metazoa</taxon>
        <taxon>Ecdysozoa</taxon>
        <taxon>Nematoda</taxon>
        <taxon>Chromadorea</taxon>
        <taxon>Rhabditida</taxon>
        <taxon>Spirurina</taxon>
        <taxon>Ascaridomorpha</taxon>
        <taxon>Ascaridoidea</taxon>
        <taxon>Anisakidae</taxon>
        <taxon>Anisakis</taxon>
        <taxon>Anisakis simplex complex</taxon>
    </lineage>
</organism>
<name>A0A0M3JJN4_ANISI</name>
<dbReference type="EMBL" id="UYRR01018813">
    <property type="protein sequence ID" value="VDK29617.1"/>
    <property type="molecule type" value="Genomic_DNA"/>
</dbReference>
<keyword evidence="2" id="KW-1185">Reference proteome</keyword>
<proteinExistence type="predicted"/>